<feature type="compositionally biased region" description="Polar residues" evidence="1">
    <location>
        <begin position="368"/>
        <end position="386"/>
    </location>
</feature>
<dbReference type="EMBL" id="CP042201">
    <property type="protein sequence ID" value="QDS77389.1"/>
    <property type="molecule type" value="Genomic_DNA"/>
</dbReference>
<dbReference type="AlphaFoldDB" id="A0A517LP39"/>
<name>A0A517LP39_9PEZI</name>
<evidence type="ECO:0000313" key="2">
    <source>
        <dbReference type="EMBL" id="QDS77389.1"/>
    </source>
</evidence>
<dbReference type="STRING" id="50376.A0A517LP39"/>
<feature type="compositionally biased region" description="Polar residues" evidence="1">
    <location>
        <begin position="448"/>
        <end position="461"/>
    </location>
</feature>
<dbReference type="OrthoDB" id="4848429at2759"/>
<feature type="compositionally biased region" description="Polar residues" evidence="1">
    <location>
        <begin position="697"/>
        <end position="706"/>
    </location>
</feature>
<feature type="compositionally biased region" description="Basic and acidic residues" evidence="1">
    <location>
        <begin position="902"/>
        <end position="920"/>
    </location>
</feature>
<feature type="compositionally biased region" description="Basic and acidic residues" evidence="1">
    <location>
        <begin position="82"/>
        <end position="92"/>
    </location>
</feature>
<feature type="region of interest" description="Disordered" evidence="1">
    <location>
        <begin position="661"/>
        <end position="766"/>
    </location>
</feature>
<evidence type="ECO:0000256" key="1">
    <source>
        <dbReference type="SAM" id="MobiDB-lite"/>
    </source>
</evidence>
<organism evidence="2 3">
    <name type="scientific">Venturia effusa</name>
    <dbReference type="NCBI Taxonomy" id="50376"/>
    <lineage>
        <taxon>Eukaryota</taxon>
        <taxon>Fungi</taxon>
        <taxon>Dikarya</taxon>
        <taxon>Ascomycota</taxon>
        <taxon>Pezizomycotina</taxon>
        <taxon>Dothideomycetes</taxon>
        <taxon>Pleosporomycetidae</taxon>
        <taxon>Venturiales</taxon>
        <taxon>Venturiaceae</taxon>
        <taxon>Venturia</taxon>
    </lineage>
</organism>
<feature type="compositionally biased region" description="Basic and acidic residues" evidence="1">
    <location>
        <begin position="833"/>
        <end position="850"/>
    </location>
</feature>
<feature type="region of interest" description="Disordered" evidence="1">
    <location>
        <begin position="353"/>
        <end position="395"/>
    </location>
</feature>
<accession>A0A517LP39</accession>
<feature type="compositionally biased region" description="Basic and acidic residues" evidence="1">
    <location>
        <begin position="865"/>
        <end position="875"/>
    </location>
</feature>
<sequence>MESPHTKTDRKRSMRQQLKGLVKSSHWTALVKHKPDATRSSPSSPTKSKAVELPAGYDFLTNGLPSTNRKPARERLRRKQERQKPDRLDNQRHSLYTLQIEEPNLDDLRMSFEQGDDRWSVANPVTIQGDLEMHLAVGRGPAEKEVVDIDPLQQPRNIQTVIGSESSTSPSRVDSTRPESEKLPELKKPTRKWEVKTDNLARPVSRASGNVEAVKVSKTIESINKNKYSVPVMKEKDHTATASSYQKFARRGSEMAPEVVPPMLDEALAFAASEASNNIKALRTLGIESAEARAPKSNTPIAESMRNSSTFSFSINENLRRVAPRTTSTSASTSNRHSVGDMNKLLEDHREATSPIKQQPSPLDLKRSSSVGATSPTIKAESQPTTPAYRPRRVSGAKLADRMAWIRELEEKSSGKGSPGRAALYKNLQGGVADKLARFESSNKDSGSDPTRIRANSNSSRMSTLNDAYSIENKIGKRLSKASTMDDEFRRKLEEVAEKAKKKVDQEGDQEALIAQVNRDAELALKEEKRRSFKMDSAGPFKYAFDDKAGRQTDLVPDLAKTKSAVAPSTEEVDLESFVPTRRGSTKMPKFNVKDPNAVATSANPPATLIEKKPAALVSKLNNQNAGAASANALVTMDPQNDDGEYDPFNVMTYPVSKAMPAIKKSAASETQEEHVDKEDPVSGSVSIKDSIWVPNPETTDASQATEDSKVDAAESSLQIPEPELEELEKSQMTEKPTSETIEQDSRSEEDKATPAIEPEGIEVTEVKDEMKDELATEPAAAAGDKEVVSSIRGATTEVEEESKIDGTTQPTPKIEAKTSPIPIDPIVLEPPRMADDTKPDATAEPERAVTTKSPSDETSIAMQEDSKSEAHADLDLPASPSNADTSAAIPIINTTPPTPPAKKETPAPKYLALRERAQKAAEIPSKPAPSALPPSQTFSRLFGPPMTSGMGRSRSPSPVKAATKAESPARTAQKIEVPLKNENDAETEKVNAKTESAVPKTVSDPTPTAAEEEVPVPNETPATTDAPVERSSTIENDMSRLEAQKCTPKATETPIQNHIPTRKVTPFPTSIPPKTDDPIKVNEPIHEELTTPKADNLIPMSQQDNTATPASILTSNRLSTIAPLMEEEQKDTSNVE</sequence>
<dbReference type="Proteomes" id="UP000316270">
    <property type="component" value="Chromosome 17"/>
</dbReference>
<proteinExistence type="predicted"/>
<feature type="region of interest" description="Disordered" evidence="1">
    <location>
        <begin position="586"/>
        <end position="606"/>
    </location>
</feature>
<feature type="compositionally biased region" description="Polar residues" evidence="1">
    <location>
        <begin position="851"/>
        <end position="862"/>
    </location>
</feature>
<feature type="region of interest" description="Disordered" evidence="1">
    <location>
        <begin position="162"/>
        <end position="187"/>
    </location>
</feature>
<feature type="compositionally biased region" description="Basic and acidic residues" evidence="1">
    <location>
        <begin position="672"/>
        <end position="681"/>
    </location>
</feature>
<gene>
    <name evidence="2" type="ORF">FKW77_006023</name>
</gene>
<feature type="region of interest" description="Disordered" evidence="1">
    <location>
        <begin position="795"/>
        <end position="1137"/>
    </location>
</feature>
<feature type="compositionally biased region" description="Basic and acidic residues" evidence="1">
    <location>
        <begin position="1075"/>
        <end position="1091"/>
    </location>
</feature>
<feature type="compositionally biased region" description="Polar residues" evidence="1">
    <location>
        <begin position="1100"/>
        <end position="1120"/>
    </location>
</feature>
<reference evidence="2 3" key="1">
    <citation type="submission" date="2019-07" db="EMBL/GenBank/DDBJ databases">
        <title>Finished genome of Venturia effusa.</title>
        <authorList>
            <person name="Young C.A."/>
            <person name="Cox M.P."/>
            <person name="Ganley A.R.D."/>
            <person name="David W.J."/>
        </authorList>
    </citation>
    <scope>NUCLEOTIDE SEQUENCE [LARGE SCALE GENOMIC DNA]</scope>
    <source>
        <strain evidence="3">albino</strain>
    </source>
</reference>
<feature type="compositionally biased region" description="Basic and acidic residues" evidence="1">
    <location>
        <begin position="978"/>
        <end position="993"/>
    </location>
</feature>
<feature type="compositionally biased region" description="Polar residues" evidence="1">
    <location>
        <begin position="162"/>
        <end position="173"/>
    </location>
</feature>
<feature type="region of interest" description="Disordered" evidence="1">
    <location>
        <begin position="439"/>
        <end position="461"/>
    </location>
</feature>
<feature type="compositionally biased region" description="Basic and acidic residues" evidence="1">
    <location>
        <begin position="174"/>
        <end position="187"/>
    </location>
</feature>
<keyword evidence="3" id="KW-1185">Reference proteome</keyword>
<feature type="compositionally biased region" description="Basic and acidic residues" evidence="1">
    <location>
        <begin position="744"/>
        <end position="753"/>
    </location>
</feature>
<feature type="region of interest" description="Disordered" evidence="1">
    <location>
        <begin position="1"/>
        <end position="93"/>
    </location>
</feature>
<protein>
    <submittedName>
        <fullName evidence="2">Uncharacterized protein</fullName>
    </submittedName>
</protein>
<feature type="compositionally biased region" description="Low complexity" evidence="1">
    <location>
        <begin position="38"/>
        <end position="48"/>
    </location>
</feature>
<feature type="compositionally biased region" description="Basic residues" evidence="1">
    <location>
        <begin position="70"/>
        <end position="81"/>
    </location>
</feature>
<evidence type="ECO:0000313" key="3">
    <source>
        <dbReference type="Proteomes" id="UP000316270"/>
    </source>
</evidence>